<gene>
    <name evidence="10" type="ORF">SCHPADRAFT_872155</name>
</gene>
<evidence type="ECO:0000313" key="11">
    <source>
        <dbReference type="Proteomes" id="UP000053477"/>
    </source>
</evidence>
<feature type="domain" description="Rad4 beta-hairpin" evidence="8">
    <location>
        <begin position="533"/>
        <end position="595"/>
    </location>
</feature>
<dbReference type="InterPro" id="IPR018326">
    <property type="entry name" value="Rad4_beta-hairpin_dom1"/>
</dbReference>
<evidence type="ECO:0000259" key="7">
    <source>
        <dbReference type="SMART" id="SM01030"/>
    </source>
</evidence>
<evidence type="ECO:0000256" key="6">
    <source>
        <dbReference type="SAM" id="MobiDB-lite"/>
    </source>
</evidence>
<sequence>MHPGTSSPYSNHASFEDESDDEMDWEEILVPSVDPPLENGNQRLELDFGPGPSKKPLLPQGNIEITIKSGKKKEDAAAKKRAEERFMRLTCHKIHTVALLCNALTRNRWMNDELLKARLLSMTPLSLQTSFQMITKHNQPNDAKRGRMFETALMRLTQWWYEQFEIVDYGHIRSQTYDEVHKLLAAGIDDEDDEDAEVIRSPKSLMKHAIMREGSRDISAQLFTSLCRALGIPARLVVSLQSVPWQAKVGKPPPKSKSKGKKKKKAEDVSSEVGNKSADGEDEGDMEEVDITSSIPASSKGKGKMPHFPGSGETLSGASSPRGTPKGKEKALPNPVIKLRKSKPQGRKLGSGSSSISRQSTPAAPVGGYPPVFWTEVFSRPDHQWMPVDPIRYIVNKRKVFEPPPHDKHNRMVYVVAVEEDSYCRDVTPRYAKEYASKTTKVQLGGKGRQEWWGSLMGAVTRPFRLQRDDIEDEEFETHQYREGMPTSVNGFKNHPLYVLEQHLKRDEVISPKTELGKFRGESVYSRSNVVHLKAAENWMREGRKVKEGCQPMKLVKYRAATVHRKRAIELAQQEGDEVLQGLYSGAQTELYIPDPIVDGIIPKNDFGNIDLYAPSMLPAGAAHIPYKGAVKVVKQLGFDYAEAVTSFEFRKGRAIPVTTGIVVAVENEQTILDAYWEHERNAEAKEAEKQRERVIKRWSRLIQGMRIRQRLKDQYEGEPSTSTTATQPHEPASTTLLTLPSIQEDVPGGFIAKADTIIQPFHLPKFEHGAYQPFASTISVPGPALETNGQVGKLHDVEMRGSTGPDSFHNALEYEEVETSTLDEDMVPVDVVARPTRPSGGPRTMLELAQEAAVGTEDDDEGETGGEGGVKASPSLASSNVTPQTATRSTRRTNGIATRGAKSGGKSQTKAKTPRRGKASRLSGEDEELTASESEAHVTDMEDEDEEHDSKPAKPRAVPSKRKRSAPTLPPVVKSDRVLRTRTPKSAKQLEEERDAQAAYRRAIAQ</sequence>
<feature type="compositionally biased region" description="Polar residues" evidence="6">
    <location>
        <begin position="876"/>
        <end position="897"/>
    </location>
</feature>
<dbReference type="STRING" id="27342.A0A0H2RSC7"/>
<dbReference type="Gene3D" id="3.30.60.290">
    <property type="entry name" value="Rad4, beta-hairpin domain BHD2"/>
    <property type="match status" value="1"/>
</dbReference>
<feature type="compositionally biased region" description="Acidic residues" evidence="6">
    <location>
        <begin position="280"/>
        <end position="290"/>
    </location>
</feature>
<dbReference type="Gene3D" id="2.20.20.110">
    <property type="entry name" value="Rad4, beta-hairpin domain BHD1"/>
    <property type="match status" value="1"/>
</dbReference>
<keyword evidence="4" id="KW-0234">DNA repair</keyword>
<dbReference type="InterPro" id="IPR042488">
    <property type="entry name" value="Rad4_BHD3_sf"/>
</dbReference>
<dbReference type="GO" id="GO:0003684">
    <property type="term" value="F:damaged DNA binding"/>
    <property type="evidence" value="ECO:0007669"/>
    <property type="project" value="InterPro"/>
</dbReference>
<dbReference type="GO" id="GO:0000111">
    <property type="term" value="C:nucleotide-excision repair factor 2 complex"/>
    <property type="evidence" value="ECO:0007669"/>
    <property type="project" value="TreeGrafter"/>
</dbReference>
<dbReference type="InterPro" id="IPR018327">
    <property type="entry name" value="BHD_2"/>
</dbReference>
<feature type="compositionally biased region" description="Low complexity" evidence="6">
    <location>
        <begin position="351"/>
        <end position="360"/>
    </location>
</feature>
<evidence type="ECO:0000313" key="10">
    <source>
        <dbReference type="EMBL" id="KLO14754.1"/>
    </source>
</evidence>
<dbReference type="Proteomes" id="UP000053477">
    <property type="component" value="Unassembled WGS sequence"/>
</dbReference>
<dbReference type="InterPro" id="IPR038765">
    <property type="entry name" value="Papain-like_cys_pep_sf"/>
</dbReference>
<dbReference type="InParanoid" id="A0A0H2RSC7"/>
<dbReference type="GO" id="GO:0006298">
    <property type="term" value="P:mismatch repair"/>
    <property type="evidence" value="ECO:0007669"/>
    <property type="project" value="TreeGrafter"/>
</dbReference>
<feature type="compositionally biased region" description="Polar residues" evidence="6">
    <location>
        <begin position="720"/>
        <end position="733"/>
    </location>
</feature>
<dbReference type="Gene3D" id="3.30.70.2460">
    <property type="entry name" value="Rad4, beta-hairpin domain BHD3"/>
    <property type="match status" value="1"/>
</dbReference>
<dbReference type="Gene3D" id="3.90.260.10">
    <property type="entry name" value="Transglutaminase-like"/>
    <property type="match status" value="2"/>
</dbReference>
<dbReference type="Pfam" id="PF10404">
    <property type="entry name" value="BHD_2"/>
    <property type="match status" value="1"/>
</dbReference>
<comment type="subcellular location">
    <subcellularLocation>
        <location evidence="1">Nucleus</location>
    </subcellularLocation>
</comment>
<dbReference type="Pfam" id="PF10405">
    <property type="entry name" value="BHD_3"/>
    <property type="match status" value="1"/>
</dbReference>
<dbReference type="FunCoup" id="A0A0H2RSC7">
    <property type="interactions" value="82"/>
</dbReference>
<evidence type="ECO:0000256" key="3">
    <source>
        <dbReference type="ARBA" id="ARBA00022763"/>
    </source>
</evidence>
<feature type="region of interest" description="Disordered" evidence="6">
    <location>
        <begin position="1"/>
        <end position="59"/>
    </location>
</feature>
<feature type="domain" description="Rad4 beta-hairpin" evidence="9">
    <location>
        <begin position="602"/>
        <end position="676"/>
    </location>
</feature>
<dbReference type="GO" id="GO:0006289">
    <property type="term" value="P:nucleotide-excision repair"/>
    <property type="evidence" value="ECO:0007669"/>
    <property type="project" value="InterPro"/>
</dbReference>
<reference evidence="10 11" key="1">
    <citation type="submission" date="2015-04" db="EMBL/GenBank/DDBJ databases">
        <title>Complete genome sequence of Schizopora paradoxa KUC8140, a cosmopolitan wood degrader in East Asia.</title>
        <authorList>
            <consortium name="DOE Joint Genome Institute"/>
            <person name="Min B."/>
            <person name="Park H."/>
            <person name="Jang Y."/>
            <person name="Kim J.-J."/>
            <person name="Kim K.H."/>
            <person name="Pangilinan J."/>
            <person name="Lipzen A."/>
            <person name="Riley R."/>
            <person name="Grigoriev I.V."/>
            <person name="Spatafora J.W."/>
            <person name="Choi I.-G."/>
        </authorList>
    </citation>
    <scope>NUCLEOTIDE SEQUENCE [LARGE SCALE GENOMIC DNA]</scope>
    <source>
        <strain evidence="10 11">KUC8140</strain>
    </source>
</reference>
<name>A0A0H2RSC7_9AGAM</name>
<evidence type="ECO:0000256" key="4">
    <source>
        <dbReference type="ARBA" id="ARBA00023204"/>
    </source>
</evidence>
<dbReference type="InterPro" id="IPR004583">
    <property type="entry name" value="DNA_repair_Rad4"/>
</dbReference>
<keyword evidence="11" id="KW-1185">Reference proteome</keyword>
<proteinExistence type="inferred from homology"/>
<comment type="similarity">
    <text evidence="2">Belongs to the XPC family.</text>
</comment>
<dbReference type="InterPro" id="IPR036985">
    <property type="entry name" value="Transglutaminase-like_sf"/>
</dbReference>
<feature type="compositionally biased region" description="Polar residues" evidence="6">
    <location>
        <begin position="1"/>
        <end position="13"/>
    </location>
</feature>
<dbReference type="GO" id="GO:0005737">
    <property type="term" value="C:cytoplasm"/>
    <property type="evidence" value="ECO:0007669"/>
    <property type="project" value="TreeGrafter"/>
</dbReference>
<dbReference type="InterPro" id="IPR018325">
    <property type="entry name" value="Rad4/PNGase_transGLS-fold"/>
</dbReference>
<keyword evidence="5" id="KW-0539">Nucleus</keyword>
<protein>
    <submittedName>
        <fullName evidence="10">Rad4-domain-containing protein</fullName>
    </submittedName>
</protein>
<evidence type="ECO:0000259" key="9">
    <source>
        <dbReference type="SMART" id="SM01032"/>
    </source>
</evidence>
<feature type="region of interest" description="Disordered" evidence="6">
    <location>
        <begin position="246"/>
        <end position="364"/>
    </location>
</feature>
<dbReference type="Pfam" id="PF03835">
    <property type="entry name" value="Rad4"/>
    <property type="match status" value="1"/>
</dbReference>
<dbReference type="GO" id="GO:0003697">
    <property type="term" value="F:single-stranded DNA binding"/>
    <property type="evidence" value="ECO:0007669"/>
    <property type="project" value="TreeGrafter"/>
</dbReference>
<dbReference type="Pfam" id="PF10403">
    <property type="entry name" value="BHD_1"/>
    <property type="match status" value="1"/>
</dbReference>
<dbReference type="SMART" id="SM01030">
    <property type="entry name" value="BHD_1"/>
    <property type="match status" value="1"/>
</dbReference>
<evidence type="ECO:0000256" key="1">
    <source>
        <dbReference type="ARBA" id="ARBA00004123"/>
    </source>
</evidence>
<dbReference type="EMBL" id="KQ085939">
    <property type="protein sequence ID" value="KLO14754.1"/>
    <property type="molecule type" value="Genomic_DNA"/>
</dbReference>
<feature type="compositionally biased region" description="Acidic residues" evidence="6">
    <location>
        <begin position="16"/>
        <end position="27"/>
    </location>
</feature>
<dbReference type="SUPFAM" id="SSF54001">
    <property type="entry name" value="Cysteine proteinases"/>
    <property type="match status" value="1"/>
</dbReference>
<dbReference type="GO" id="GO:0071942">
    <property type="term" value="C:XPC complex"/>
    <property type="evidence" value="ECO:0007669"/>
    <property type="project" value="TreeGrafter"/>
</dbReference>
<dbReference type="FunFam" id="3.30.70.2460:FF:000001">
    <property type="entry name" value="DNA repair protein Rad4 family"/>
    <property type="match status" value="1"/>
</dbReference>
<keyword evidence="3" id="KW-0227">DNA damage</keyword>
<dbReference type="OrthoDB" id="300780at2759"/>
<accession>A0A0H2RSC7</accession>
<evidence type="ECO:0000256" key="2">
    <source>
        <dbReference type="ARBA" id="ARBA00009525"/>
    </source>
</evidence>
<feature type="domain" description="Rad4 beta-hairpin" evidence="7">
    <location>
        <begin position="481"/>
        <end position="531"/>
    </location>
</feature>
<feature type="region of interest" description="Disordered" evidence="6">
    <location>
        <begin position="712"/>
        <end position="733"/>
    </location>
</feature>
<dbReference type="AlphaFoldDB" id="A0A0H2RSC7"/>
<organism evidence="10 11">
    <name type="scientific">Schizopora paradoxa</name>
    <dbReference type="NCBI Taxonomy" id="27342"/>
    <lineage>
        <taxon>Eukaryota</taxon>
        <taxon>Fungi</taxon>
        <taxon>Dikarya</taxon>
        <taxon>Basidiomycota</taxon>
        <taxon>Agaricomycotina</taxon>
        <taxon>Agaricomycetes</taxon>
        <taxon>Hymenochaetales</taxon>
        <taxon>Schizoporaceae</taxon>
        <taxon>Schizopora</taxon>
    </lineage>
</organism>
<dbReference type="PANTHER" id="PTHR12135">
    <property type="entry name" value="DNA REPAIR PROTEIN XP-C / RAD4"/>
    <property type="match status" value="1"/>
</dbReference>
<dbReference type="PANTHER" id="PTHR12135:SF0">
    <property type="entry name" value="DNA REPAIR PROTEIN COMPLEMENTING XP-C CELLS"/>
    <property type="match status" value="1"/>
</dbReference>
<feature type="compositionally biased region" description="Basic residues" evidence="6">
    <location>
        <begin position="254"/>
        <end position="264"/>
    </location>
</feature>
<evidence type="ECO:0000259" key="8">
    <source>
        <dbReference type="SMART" id="SM01031"/>
    </source>
</evidence>
<evidence type="ECO:0000256" key="5">
    <source>
        <dbReference type="ARBA" id="ARBA00023242"/>
    </source>
</evidence>
<feature type="region of interest" description="Disordered" evidence="6">
    <location>
        <begin position="852"/>
        <end position="1007"/>
    </location>
</feature>
<dbReference type="InterPro" id="IPR018328">
    <property type="entry name" value="Rad4_beta-hairpin_dom3"/>
</dbReference>
<feature type="compositionally biased region" description="Polar residues" evidence="6">
    <location>
        <begin position="313"/>
        <end position="322"/>
    </location>
</feature>
<dbReference type="SMART" id="SM01032">
    <property type="entry name" value="BHD_3"/>
    <property type="match status" value="1"/>
</dbReference>
<dbReference type="SMART" id="SM01031">
    <property type="entry name" value="BHD_2"/>
    <property type="match status" value="1"/>
</dbReference>